<gene>
    <name evidence="8" type="primary">dnaA</name>
    <name evidence="14" type="ordered locus">Turpa_0030</name>
</gene>
<dbReference type="CDD" id="cd06571">
    <property type="entry name" value="Bac_DnaA_C"/>
    <property type="match status" value="1"/>
</dbReference>
<comment type="subunit">
    <text evidence="8">Oligomerizes as a right-handed, spiral filament on DNA at oriC.</text>
</comment>
<dbReference type="SMART" id="SM00382">
    <property type="entry name" value="AAA"/>
    <property type="match status" value="1"/>
</dbReference>
<feature type="domain" description="Chromosomal replication initiator DnaA C-terminal" evidence="13">
    <location>
        <begin position="372"/>
        <end position="442"/>
    </location>
</feature>
<dbReference type="GO" id="GO:0008289">
    <property type="term" value="F:lipid binding"/>
    <property type="evidence" value="ECO:0007669"/>
    <property type="project" value="UniProtKB-KW"/>
</dbReference>
<keyword evidence="4 8" id="KW-0547">Nucleotide-binding</keyword>
<evidence type="ECO:0000256" key="11">
    <source>
        <dbReference type="RuleBase" id="RU004227"/>
    </source>
</evidence>
<keyword evidence="6 8" id="KW-0446">Lipid-binding</keyword>
<dbReference type="GO" id="GO:0003688">
    <property type="term" value="F:DNA replication origin binding"/>
    <property type="evidence" value="ECO:0007669"/>
    <property type="project" value="UniProtKB-UniRule"/>
</dbReference>
<dbReference type="NCBIfam" id="TIGR00362">
    <property type="entry name" value="DnaA"/>
    <property type="match status" value="1"/>
</dbReference>
<evidence type="ECO:0000256" key="9">
    <source>
        <dbReference type="NCBIfam" id="TIGR00362"/>
    </source>
</evidence>
<feature type="binding site" evidence="8">
    <location>
        <position position="173"/>
    </location>
    <ligand>
        <name>ATP</name>
        <dbReference type="ChEBI" id="CHEBI:30616"/>
    </ligand>
</feature>
<protein>
    <recommendedName>
        <fullName evidence="8 9">Chromosomal replication initiator protein DnaA</fullName>
    </recommendedName>
</protein>
<accession>I4B086</accession>
<comment type="caution">
    <text evidence="8">Lacks conserved residue(s) required for the propagation of feature annotation.</text>
</comment>
<evidence type="ECO:0000259" key="13">
    <source>
        <dbReference type="SMART" id="SM00760"/>
    </source>
</evidence>
<feature type="binding site" evidence="8">
    <location>
        <position position="172"/>
    </location>
    <ligand>
        <name>ATP</name>
        <dbReference type="ChEBI" id="CHEBI:30616"/>
    </ligand>
</feature>
<keyword evidence="15" id="KW-1185">Reference proteome</keyword>
<keyword evidence="7 8" id="KW-0238">DNA-binding</keyword>
<evidence type="ECO:0000256" key="6">
    <source>
        <dbReference type="ARBA" id="ARBA00023121"/>
    </source>
</evidence>
<dbReference type="Gene3D" id="3.30.300.180">
    <property type="match status" value="1"/>
</dbReference>
<dbReference type="PRINTS" id="PR00051">
    <property type="entry name" value="DNAA"/>
</dbReference>
<name>I4B086_TURPD</name>
<dbReference type="InterPro" id="IPR013317">
    <property type="entry name" value="DnaA_dom"/>
</dbReference>
<evidence type="ECO:0000256" key="8">
    <source>
        <dbReference type="HAMAP-Rule" id="MF_00377"/>
    </source>
</evidence>
<dbReference type="EMBL" id="CP002959">
    <property type="protein sequence ID" value="AFM10693.1"/>
    <property type="molecule type" value="Genomic_DNA"/>
</dbReference>
<comment type="similarity">
    <text evidence="1 8 11">Belongs to the DnaA family.</text>
</comment>
<dbReference type="AlphaFoldDB" id="I4B086"/>
<feature type="binding site" evidence="8">
    <location>
        <position position="174"/>
    </location>
    <ligand>
        <name>ATP</name>
        <dbReference type="ChEBI" id="CHEBI:30616"/>
    </ligand>
</feature>
<dbReference type="Proteomes" id="UP000006048">
    <property type="component" value="Chromosome"/>
</dbReference>
<dbReference type="InterPro" id="IPR038454">
    <property type="entry name" value="DnaA_N_sf"/>
</dbReference>
<evidence type="ECO:0000313" key="15">
    <source>
        <dbReference type="Proteomes" id="UP000006048"/>
    </source>
</evidence>
<dbReference type="GO" id="GO:0006270">
    <property type="term" value="P:DNA replication initiation"/>
    <property type="evidence" value="ECO:0007669"/>
    <property type="project" value="UniProtKB-UniRule"/>
</dbReference>
<comment type="subcellular location">
    <subcellularLocation>
        <location evidence="8">Cytoplasm</location>
    </subcellularLocation>
</comment>
<dbReference type="PROSITE" id="PS01008">
    <property type="entry name" value="DNAA"/>
    <property type="match status" value="1"/>
</dbReference>
<evidence type="ECO:0000256" key="4">
    <source>
        <dbReference type="ARBA" id="ARBA00022741"/>
    </source>
</evidence>
<dbReference type="Gene3D" id="1.10.8.60">
    <property type="match status" value="1"/>
</dbReference>
<evidence type="ECO:0000256" key="1">
    <source>
        <dbReference type="ARBA" id="ARBA00006583"/>
    </source>
</evidence>
<dbReference type="InterPro" id="IPR003593">
    <property type="entry name" value="AAA+_ATPase"/>
</dbReference>
<dbReference type="GO" id="GO:0005886">
    <property type="term" value="C:plasma membrane"/>
    <property type="evidence" value="ECO:0007669"/>
    <property type="project" value="TreeGrafter"/>
</dbReference>
<dbReference type="Pfam" id="PF08299">
    <property type="entry name" value="Bac_DnaA_C"/>
    <property type="match status" value="1"/>
</dbReference>
<feature type="region of interest" description="Domain IV, binds dsDNA" evidence="8">
    <location>
        <begin position="344"/>
        <end position="465"/>
    </location>
</feature>
<feature type="domain" description="AAA+ ATPase" evidence="12">
    <location>
        <begin position="159"/>
        <end position="288"/>
    </location>
</feature>
<dbReference type="InterPro" id="IPR020591">
    <property type="entry name" value="Chromosome_initiator_DnaA-like"/>
</dbReference>
<feature type="region of interest" description="Domain I, interacts with DnaA modulators" evidence="8">
    <location>
        <begin position="1"/>
        <end position="96"/>
    </location>
</feature>
<keyword evidence="5 8" id="KW-0067">ATP-binding</keyword>
<dbReference type="PANTHER" id="PTHR30050:SF2">
    <property type="entry name" value="CHROMOSOMAL REPLICATION INITIATOR PROTEIN DNAA"/>
    <property type="match status" value="1"/>
</dbReference>
<dbReference type="Gene3D" id="1.10.1750.10">
    <property type="match status" value="1"/>
</dbReference>
<keyword evidence="2 8" id="KW-0963">Cytoplasm</keyword>
<evidence type="ECO:0000313" key="14">
    <source>
        <dbReference type="EMBL" id="AFM10693.1"/>
    </source>
</evidence>
<dbReference type="InterPro" id="IPR010921">
    <property type="entry name" value="Trp_repressor/repl_initiator"/>
</dbReference>
<dbReference type="RefSeq" id="WP_014801215.1">
    <property type="nucleotide sequence ID" value="NC_018020.1"/>
</dbReference>
<proteinExistence type="inferred from homology"/>
<dbReference type="Pfam" id="PF00308">
    <property type="entry name" value="Bac_DnaA"/>
    <property type="match status" value="1"/>
</dbReference>
<organism evidence="14 15">
    <name type="scientific">Turneriella parva (strain ATCC BAA-1111 / DSM 21527 / NCTC 11395 / H)</name>
    <name type="common">Leptospira parva</name>
    <dbReference type="NCBI Taxonomy" id="869212"/>
    <lineage>
        <taxon>Bacteria</taxon>
        <taxon>Pseudomonadati</taxon>
        <taxon>Spirochaetota</taxon>
        <taxon>Spirochaetia</taxon>
        <taxon>Leptospirales</taxon>
        <taxon>Leptospiraceae</taxon>
        <taxon>Turneriella</taxon>
    </lineage>
</organism>
<dbReference type="GO" id="GO:0005524">
    <property type="term" value="F:ATP binding"/>
    <property type="evidence" value="ECO:0007669"/>
    <property type="project" value="UniProtKB-UniRule"/>
</dbReference>
<dbReference type="InterPro" id="IPR001957">
    <property type="entry name" value="Chromosome_initiator_DnaA"/>
</dbReference>
<dbReference type="PATRIC" id="fig|869212.3.peg.1"/>
<dbReference type="InterPro" id="IPR018312">
    <property type="entry name" value="Chromosome_initiator_DnaA_CS"/>
</dbReference>
<dbReference type="Gene3D" id="3.40.50.300">
    <property type="entry name" value="P-loop containing nucleotide triphosphate hydrolases"/>
    <property type="match status" value="1"/>
</dbReference>
<dbReference type="SUPFAM" id="SSF48295">
    <property type="entry name" value="TrpR-like"/>
    <property type="match status" value="1"/>
</dbReference>
<dbReference type="InterPro" id="IPR027417">
    <property type="entry name" value="P-loop_NTPase"/>
</dbReference>
<evidence type="ECO:0000256" key="7">
    <source>
        <dbReference type="ARBA" id="ARBA00023125"/>
    </source>
</evidence>
<dbReference type="STRING" id="869212.Turpa_0030"/>
<evidence type="ECO:0000256" key="10">
    <source>
        <dbReference type="RuleBase" id="RU000577"/>
    </source>
</evidence>
<dbReference type="GO" id="GO:0006275">
    <property type="term" value="P:regulation of DNA replication"/>
    <property type="evidence" value="ECO:0007669"/>
    <property type="project" value="UniProtKB-UniRule"/>
</dbReference>
<keyword evidence="3 8" id="KW-0235">DNA replication</keyword>
<dbReference type="KEGG" id="tpx:Turpa_0030"/>
<sequence>MLFTDPQSGPQTPDYALAADTELWPALKAQLKKKMPAQVFSVFFADLQANTEGEKLVISCASPDVARHLEGQYRRKIAEEASLLGFHGDVIIKQATAPAAALRVAEVPQVTQRIQKSETAYPNRIDLNPNYTFDRFIKGPSNEHAYAAAFGSAQKPNDYHNPLYIYGGVGLGKTHLMMAIGNHVKEAYPWLKVKYCPSEIFQSDLIEAMKDKNLAYFRTRYRSVDVFLLDDVQFISKNADFTQEEIFHTFNYFYQNKKQIVISADRPPQALPQLHDRLQSRFQQGLIVDVKSPNFETRIAILKTKAQEANIEVSHDVIKYLATRFTSQVRPMEAALSILQFTSQQEKRPIDLQMAKMSLKALPQENGIHQITIEDILRVVSRTLHVDEKLIMGSNRTEQVALARHVCMYLAKSLIKGATLSYIAGAFGKRDHTTVLHADQKVRELLDTDAALQMQIDEMVEELKF</sequence>
<dbReference type="SMART" id="SM00760">
    <property type="entry name" value="Bac_DnaA_C"/>
    <property type="match status" value="1"/>
</dbReference>
<reference evidence="14 15" key="1">
    <citation type="submission" date="2012-06" db="EMBL/GenBank/DDBJ databases">
        <title>The complete chromosome of genome of Turneriella parva DSM 21527.</title>
        <authorList>
            <consortium name="US DOE Joint Genome Institute (JGI-PGF)"/>
            <person name="Lucas S."/>
            <person name="Han J."/>
            <person name="Lapidus A."/>
            <person name="Bruce D."/>
            <person name="Goodwin L."/>
            <person name="Pitluck S."/>
            <person name="Peters L."/>
            <person name="Kyrpides N."/>
            <person name="Mavromatis K."/>
            <person name="Ivanova N."/>
            <person name="Mikhailova N."/>
            <person name="Chertkov O."/>
            <person name="Detter J.C."/>
            <person name="Tapia R."/>
            <person name="Han C."/>
            <person name="Land M."/>
            <person name="Hauser L."/>
            <person name="Markowitz V."/>
            <person name="Cheng J.-F."/>
            <person name="Hugenholtz P."/>
            <person name="Woyke T."/>
            <person name="Wu D."/>
            <person name="Gronow S."/>
            <person name="Wellnitz S."/>
            <person name="Brambilla E."/>
            <person name="Klenk H.-P."/>
            <person name="Eisen J.A."/>
        </authorList>
    </citation>
    <scope>NUCLEOTIDE SEQUENCE [LARGE SCALE GENOMIC DNA]</scope>
    <source>
        <strain evidence="15">ATCC BAA-1111 / DSM 21527 / NCTC 11395 / H</strain>
    </source>
</reference>
<evidence type="ECO:0000259" key="12">
    <source>
        <dbReference type="SMART" id="SM00382"/>
    </source>
</evidence>
<comment type="domain">
    <text evidence="8">Domain I is involved in oligomerization and binding regulators, domain II is flexibile and of varying length in different bacteria, domain III forms the AAA+ region, while domain IV binds dsDNA.</text>
</comment>
<dbReference type="CDD" id="cd00009">
    <property type="entry name" value="AAA"/>
    <property type="match status" value="1"/>
</dbReference>
<evidence type="ECO:0000256" key="2">
    <source>
        <dbReference type="ARBA" id="ARBA00022490"/>
    </source>
</evidence>
<evidence type="ECO:0000256" key="5">
    <source>
        <dbReference type="ARBA" id="ARBA00022840"/>
    </source>
</evidence>
<dbReference type="HAMAP" id="MF_00377">
    <property type="entry name" value="DnaA_bact"/>
    <property type="match status" value="1"/>
</dbReference>
<dbReference type="GO" id="GO:0005737">
    <property type="term" value="C:cytoplasm"/>
    <property type="evidence" value="ECO:0007669"/>
    <property type="project" value="UniProtKB-SubCell"/>
</dbReference>
<comment type="function">
    <text evidence="8 10">Plays an essential role in the initiation and regulation of chromosomal replication. ATP-DnaA binds to the origin of replication (oriC) to initiate formation of the DNA replication initiation complex once per cell cycle. Binds the DnaA box (a 9 base pair repeat at the origin) and separates the double-stranded (ds)DNA. Forms a right-handed helical filament on oriC DNA; dsDNA binds to the exterior of the filament while single-stranded (ss)DNA is stabiized in the filament's interior. The ATP-DnaA-oriC complex binds and stabilizes one strand of the AT-rich DNA unwinding element (DUE), permitting loading of DNA polymerase. After initiation quickly degrades to an ADP-DnaA complex that is not apt for DNA replication. Binds acidic phospholipids.</text>
</comment>
<feature type="binding site" evidence="8">
    <location>
        <position position="170"/>
    </location>
    <ligand>
        <name>ATP</name>
        <dbReference type="ChEBI" id="CHEBI:30616"/>
    </ligand>
</feature>
<dbReference type="HOGENOM" id="CLU_026910_3_1_12"/>
<evidence type="ECO:0000256" key="3">
    <source>
        <dbReference type="ARBA" id="ARBA00022705"/>
    </source>
</evidence>
<dbReference type="SUPFAM" id="SSF52540">
    <property type="entry name" value="P-loop containing nucleoside triphosphate hydrolases"/>
    <property type="match status" value="1"/>
</dbReference>
<dbReference type="PANTHER" id="PTHR30050">
    <property type="entry name" value="CHROMOSOMAL REPLICATION INITIATOR PROTEIN DNAA"/>
    <property type="match status" value="1"/>
</dbReference>
<dbReference type="OrthoDB" id="9807019at2"/>
<dbReference type="InterPro" id="IPR013159">
    <property type="entry name" value="DnaA_C"/>
</dbReference>